<reference evidence="4" key="1">
    <citation type="submission" date="2016-06" db="UniProtKB">
        <authorList>
            <consortium name="WormBaseParasite"/>
        </authorList>
    </citation>
    <scope>IDENTIFICATION</scope>
</reference>
<keyword evidence="3" id="KW-1185">Reference proteome</keyword>
<organism evidence="4">
    <name type="scientific">Schistocephalus solidus</name>
    <name type="common">Tapeworm</name>
    <dbReference type="NCBI Taxonomy" id="70667"/>
    <lineage>
        <taxon>Eukaryota</taxon>
        <taxon>Metazoa</taxon>
        <taxon>Spiralia</taxon>
        <taxon>Lophotrochozoa</taxon>
        <taxon>Platyhelminthes</taxon>
        <taxon>Cestoda</taxon>
        <taxon>Eucestoda</taxon>
        <taxon>Diphyllobothriidea</taxon>
        <taxon>Diphyllobothriidae</taxon>
        <taxon>Schistocephalus</taxon>
    </lineage>
</organism>
<evidence type="ECO:0000256" key="1">
    <source>
        <dbReference type="SAM" id="MobiDB-lite"/>
    </source>
</evidence>
<dbReference type="EMBL" id="UYSU01032556">
    <property type="protein sequence ID" value="VDL89888.1"/>
    <property type="molecule type" value="Genomic_DNA"/>
</dbReference>
<gene>
    <name evidence="2" type="ORF">SSLN_LOCUS3503</name>
</gene>
<sequence length="105" mass="12019">MRSQRRSKANSPHCSCWRALENSTFDFDEVHRVRCCMWRRDGDLRVNYILVRVDLRHIYLTLSSLPRLGPVSGPSQENRRWERVQVPGAVGATPKRPATPGSDAS</sequence>
<evidence type="ECO:0000313" key="4">
    <source>
        <dbReference type="WBParaSite" id="SSLN_0000360601-mRNA-1"/>
    </source>
</evidence>
<evidence type="ECO:0000313" key="3">
    <source>
        <dbReference type="Proteomes" id="UP000275846"/>
    </source>
</evidence>
<proteinExistence type="predicted"/>
<reference evidence="2 3" key="2">
    <citation type="submission" date="2018-11" db="EMBL/GenBank/DDBJ databases">
        <authorList>
            <consortium name="Pathogen Informatics"/>
        </authorList>
    </citation>
    <scope>NUCLEOTIDE SEQUENCE [LARGE SCALE GENOMIC DNA]</scope>
    <source>
        <strain evidence="2 3">NST_G2</strain>
    </source>
</reference>
<dbReference type="Proteomes" id="UP000275846">
    <property type="component" value="Unassembled WGS sequence"/>
</dbReference>
<evidence type="ECO:0000313" key="2">
    <source>
        <dbReference type="EMBL" id="VDL89888.1"/>
    </source>
</evidence>
<protein>
    <submittedName>
        <fullName evidence="2 4">Uncharacterized protein</fullName>
    </submittedName>
</protein>
<dbReference type="WBParaSite" id="SSLN_0000360601-mRNA-1">
    <property type="protein sequence ID" value="SSLN_0000360601-mRNA-1"/>
    <property type="gene ID" value="SSLN_0000360601"/>
</dbReference>
<name>A0A183SH05_SCHSO</name>
<accession>A0A183SH05</accession>
<dbReference type="AlphaFoldDB" id="A0A183SH05"/>
<feature type="region of interest" description="Disordered" evidence="1">
    <location>
        <begin position="69"/>
        <end position="105"/>
    </location>
</feature>